<evidence type="ECO:0000313" key="1">
    <source>
        <dbReference type="EMBL" id="ETO33156.1"/>
    </source>
</evidence>
<name>X6P4M1_RETFI</name>
<reference evidence="1 2" key="1">
    <citation type="journal article" date="2013" name="Curr. Biol.">
        <title>The Genome of the Foraminiferan Reticulomyxa filosa.</title>
        <authorList>
            <person name="Glockner G."/>
            <person name="Hulsmann N."/>
            <person name="Schleicher M."/>
            <person name="Noegel A.A."/>
            <person name="Eichinger L."/>
            <person name="Gallinger C."/>
            <person name="Pawlowski J."/>
            <person name="Sierra R."/>
            <person name="Euteneuer U."/>
            <person name="Pillet L."/>
            <person name="Moustafa A."/>
            <person name="Platzer M."/>
            <person name="Groth M."/>
            <person name="Szafranski K."/>
            <person name="Schliwa M."/>
        </authorList>
    </citation>
    <scope>NUCLEOTIDE SEQUENCE [LARGE SCALE GENOMIC DNA]</scope>
</reference>
<keyword evidence="2" id="KW-1185">Reference proteome</keyword>
<sequence>MLLFDNILKRRIEKKIQKWFNQNSVCVGSLNYQREKDLVNGKKKKNIKEIENPNTTEVNIFGKMAQITLQ</sequence>
<proteinExistence type="predicted"/>
<dbReference type="EMBL" id="ASPP01003629">
    <property type="protein sequence ID" value="ETO33156.1"/>
    <property type="molecule type" value="Genomic_DNA"/>
</dbReference>
<dbReference type="AlphaFoldDB" id="X6P4M1"/>
<evidence type="ECO:0000313" key="2">
    <source>
        <dbReference type="Proteomes" id="UP000023152"/>
    </source>
</evidence>
<accession>X6P4M1</accession>
<protein>
    <submittedName>
        <fullName evidence="1">Uncharacterized protein</fullName>
    </submittedName>
</protein>
<comment type="caution">
    <text evidence="1">The sequence shown here is derived from an EMBL/GenBank/DDBJ whole genome shotgun (WGS) entry which is preliminary data.</text>
</comment>
<dbReference type="Proteomes" id="UP000023152">
    <property type="component" value="Unassembled WGS sequence"/>
</dbReference>
<gene>
    <name evidence="1" type="ORF">RFI_03950</name>
</gene>
<organism evidence="1 2">
    <name type="scientific">Reticulomyxa filosa</name>
    <dbReference type="NCBI Taxonomy" id="46433"/>
    <lineage>
        <taxon>Eukaryota</taxon>
        <taxon>Sar</taxon>
        <taxon>Rhizaria</taxon>
        <taxon>Retaria</taxon>
        <taxon>Foraminifera</taxon>
        <taxon>Monothalamids</taxon>
        <taxon>Reticulomyxidae</taxon>
        <taxon>Reticulomyxa</taxon>
    </lineage>
</organism>